<dbReference type="AlphaFoldDB" id="A0A9N8W2L0"/>
<proteinExistence type="predicted"/>
<keyword evidence="2" id="KW-1185">Reference proteome</keyword>
<organism evidence="1 2">
    <name type="scientific">Ambispora leptoticha</name>
    <dbReference type="NCBI Taxonomy" id="144679"/>
    <lineage>
        <taxon>Eukaryota</taxon>
        <taxon>Fungi</taxon>
        <taxon>Fungi incertae sedis</taxon>
        <taxon>Mucoromycota</taxon>
        <taxon>Glomeromycotina</taxon>
        <taxon>Glomeromycetes</taxon>
        <taxon>Archaeosporales</taxon>
        <taxon>Ambisporaceae</taxon>
        <taxon>Ambispora</taxon>
    </lineage>
</organism>
<sequence length="146" mass="16909">MPSLLKYTLTSGLENVNIETMLGKSHNFRWALVAPSSPQFAGCYNIINQNHYVALHYYKEKEKPIVNDTVDARKLDPDDPCFVWKLQIVINPHSTKKLIAIIPYEFAEKRLTAVDSFNEKIPQIKPNEGKQSQHWHLMYENKPSKL</sequence>
<dbReference type="EMBL" id="CAJVPS010000243">
    <property type="protein sequence ID" value="CAG8468824.1"/>
    <property type="molecule type" value="Genomic_DNA"/>
</dbReference>
<dbReference type="Proteomes" id="UP000789508">
    <property type="component" value="Unassembled WGS sequence"/>
</dbReference>
<protein>
    <submittedName>
        <fullName evidence="1">11183_t:CDS:1</fullName>
    </submittedName>
</protein>
<accession>A0A9N8W2L0</accession>
<evidence type="ECO:0000313" key="1">
    <source>
        <dbReference type="EMBL" id="CAG8468824.1"/>
    </source>
</evidence>
<reference evidence="1" key="1">
    <citation type="submission" date="2021-06" db="EMBL/GenBank/DDBJ databases">
        <authorList>
            <person name="Kallberg Y."/>
            <person name="Tangrot J."/>
            <person name="Rosling A."/>
        </authorList>
    </citation>
    <scope>NUCLEOTIDE SEQUENCE</scope>
    <source>
        <strain evidence="1">FL130A</strain>
    </source>
</reference>
<gene>
    <name evidence="1" type="ORF">ALEPTO_LOCUS1910</name>
</gene>
<name>A0A9N8W2L0_9GLOM</name>
<evidence type="ECO:0000313" key="2">
    <source>
        <dbReference type="Proteomes" id="UP000789508"/>
    </source>
</evidence>
<comment type="caution">
    <text evidence="1">The sequence shown here is derived from an EMBL/GenBank/DDBJ whole genome shotgun (WGS) entry which is preliminary data.</text>
</comment>